<sequence>MHSTIKVLSKYLQIEDEPFKLNNIEDFAWWILLSFRIFPITGGCIGQ</sequence>
<keyword evidence="2" id="KW-1185">Reference proteome</keyword>
<reference evidence="1 2" key="1">
    <citation type="submission" date="2017-03" db="EMBL/GenBank/DDBJ databases">
        <authorList>
            <person name="Afonso C.L."/>
            <person name="Miller P.J."/>
            <person name="Scott M.A."/>
            <person name="Spackman E."/>
            <person name="Goraichik I."/>
            <person name="Dimitrov K.M."/>
            <person name="Suarez D.L."/>
            <person name="Swayne D.E."/>
        </authorList>
    </citation>
    <scope>NUCLEOTIDE SEQUENCE [LARGE SCALE GENOMIC DNA]</scope>
    <source>
        <strain evidence="1">PRJEB14757</strain>
    </source>
</reference>
<dbReference type="Proteomes" id="UP000191931">
    <property type="component" value="Unassembled WGS sequence"/>
</dbReference>
<gene>
    <name evidence="1" type="ORF">MTBBW1_1260045</name>
</gene>
<organism evidence="1 2">
    <name type="scientific">Desulfamplus magnetovallimortis</name>
    <dbReference type="NCBI Taxonomy" id="1246637"/>
    <lineage>
        <taxon>Bacteria</taxon>
        <taxon>Pseudomonadati</taxon>
        <taxon>Thermodesulfobacteriota</taxon>
        <taxon>Desulfobacteria</taxon>
        <taxon>Desulfobacterales</taxon>
        <taxon>Desulfobacteraceae</taxon>
        <taxon>Desulfamplus</taxon>
    </lineage>
</organism>
<protein>
    <submittedName>
        <fullName evidence="1">Uncharacterized protein</fullName>
    </submittedName>
</protein>
<dbReference type="EMBL" id="FWEV01000031">
    <property type="protein sequence ID" value="SLM28123.1"/>
    <property type="molecule type" value="Genomic_DNA"/>
</dbReference>
<dbReference type="AlphaFoldDB" id="A0A1W1H6M7"/>
<name>A0A1W1H6M7_9BACT</name>
<evidence type="ECO:0000313" key="1">
    <source>
        <dbReference type="EMBL" id="SLM28123.1"/>
    </source>
</evidence>
<proteinExistence type="predicted"/>
<evidence type="ECO:0000313" key="2">
    <source>
        <dbReference type="Proteomes" id="UP000191931"/>
    </source>
</evidence>
<accession>A0A1W1H6M7</accession>